<organism evidence="1">
    <name type="scientific">Clastoptera arizonana</name>
    <name type="common">Arizona spittle bug</name>
    <dbReference type="NCBI Taxonomy" id="38151"/>
    <lineage>
        <taxon>Eukaryota</taxon>
        <taxon>Metazoa</taxon>
        <taxon>Ecdysozoa</taxon>
        <taxon>Arthropoda</taxon>
        <taxon>Hexapoda</taxon>
        <taxon>Insecta</taxon>
        <taxon>Pterygota</taxon>
        <taxon>Neoptera</taxon>
        <taxon>Paraneoptera</taxon>
        <taxon>Hemiptera</taxon>
        <taxon>Auchenorrhyncha</taxon>
        <taxon>Cercopoidea</taxon>
        <taxon>Clastopteridae</taxon>
        <taxon>Clastoptera</taxon>
    </lineage>
</organism>
<evidence type="ECO:0000313" key="1">
    <source>
        <dbReference type="EMBL" id="JAS17511.1"/>
    </source>
</evidence>
<reference evidence="1" key="1">
    <citation type="submission" date="2015-12" db="EMBL/GenBank/DDBJ databases">
        <title>De novo transcriptome assembly of four potential Pierce s Disease insect vectors from Arizona vineyards.</title>
        <authorList>
            <person name="Tassone E.E."/>
        </authorList>
    </citation>
    <scope>NUCLEOTIDE SEQUENCE</scope>
</reference>
<dbReference type="EMBL" id="GEDC01019787">
    <property type="protein sequence ID" value="JAS17511.1"/>
    <property type="molecule type" value="Transcribed_RNA"/>
</dbReference>
<sequence length="129" mass="14641">MACIYYEIILNNIPMKNSDKTTALNNIKKMAPQSGYQHSSLIIFTPTFSTHKTMSQYLSSHRPHLDSPRLFTITAPTSWPLHPINSNTTLLIADTPYKNTCTHIINKLSNHNNLGFQILAYTQSIHVKN</sequence>
<protein>
    <submittedName>
        <fullName evidence="1">Uncharacterized protein</fullName>
    </submittedName>
</protein>
<name>A0A1B6CVW5_9HEMI</name>
<proteinExistence type="predicted"/>
<gene>
    <name evidence="1" type="ORF">g.949</name>
</gene>
<accession>A0A1B6CVW5</accession>
<dbReference type="AlphaFoldDB" id="A0A1B6CVW5"/>